<feature type="repeat" description="ANK" evidence="3">
    <location>
        <begin position="40"/>
        <end position="72"/>
    </location>
</feature>
<dbReference type="Pfam" id="PF00023">
    <property type="entry name" value="Ank"/>
    <property type="match status" value="1"/>
</dbReference>
<dbReference type="PANTHER" id="PTHR24174">
    <property type="entry name" value="ANKYRIN REPEAT AND STERILE ALPHA MOTIF DOMAIN-CONTAINING PROTEIN 1"/>
    <property type="match status" value="1"/>
</dbReference>
<dbReference type="Ensembl" id="ENSEEET00000017957.2">
    <property type="protein sequence ID" value="ENSEEEP00000017758.2"/>
    <property type="gene ID" value="ENSEEEG00000008774.2"/>
</dbReference>
<evidence type="ECO:0000256" key="1">
    <source>
        <dbReference type="ARBA" id="ARBA00022737"/>
    </source>
</evidence>
<dbReference type="SMART" id="SM00248">
    <property type="entry name" value="ANK"/>
    <property type="match status" value="6"/>
</dbReference>
<feature type="repeat" description="ANK" evidence="3">
    <location>
        <begin position="206"/>
        <end position="238"/>
    </location>
</feature>
<dbReference type="PANTHER" id="PTHR24174:SF18">
    <property type="entry name" value="CASKIN-2"/>
    <property type="match status" value="1"/>
</dbReference>
<dbReference type="Pfam" id="PF12796">
    <property type="entry name" value="Ank_2"/>
    <property type="match status" value="2"/>
</dbReference>
<keyword evidence="4" id="KW-1133">Transmembrane helix</keyword>
<dbReference type="InterPro" id="IPR002110">
    <property type="entry name" value="Ankyrin_rpt"/>
</dbReference>
<reference evidence="5" key="4">
    <citation type="submission" date="2025-08" db="UniProtKB">
        <authorList>
            <consortium name="Ensembl"/>
        </authorList>
    </citation>
    <scope>IDENTIFICATION</scope>
</reference>
<reference evidence="6" key="2">
    <citation type="journal article" date="2017" name="Sci. Adv.">
        <title>A tail of two voltages: Proteomic comparison of the three electric organs of the electric eel.</title>
        <authorList>
            <person name="Traeger L.L."/>
            <person name="Sabat G."/>
            <person name="Barrett-Wilt G.A."/>
            <person name="Wells G.B."/>
            <person name="Sussman M.R."/>
        </authorList>
    </citation>
    <scope>NUCLEOTIDE SEQUENCE [LARGE SCALE GENOMIC DNA]</scope>
</reference>
<keyword evidence="1" id="KW-0677">Repeat</keyword>
<sequence>LDLLYMSHILTELFFCYVLIVFIEILGSTKKLNVNYQDADGFSALHHAALAGTNDLLSLLLEAQATVDIKDSNGMRPLHYAAWRGKAESVLMLLRYGASVNGASQDGQIPLHLAAQYGHYEVTEMLLQHQSNPCTVNKAKKTPLDLACELGRLKVAQLLLSSNMVVALLEGNGRDNTPLHLAARNGHKDIIRLLLKAGFDINRTTKAGTSLHEAALYGKTEVVKLLLDAGIDVNIRNTYNQTALDIVNQFTTSHASKDIKQLLREAAGVLQVRALEDYWNLHDPTALNIRAGDTIMVSIIMRTSLSLFVVGLLVTALSRHQKYVSCSLCCINAICKLFVFTERGEFFIKIV</sequence>
<dbReference type="SUPFAM" id="SSF48403">
    <property type="entry name" value="Ankyrin repeat"/>
    <property type="match status" value="1"/>
</dbReference>
<evidence type="ECO:0000256" key="4">
    <source>
        <dbReference type="SAM" id="Phobius"/>
    </source>
</evidence>
<evidence type="ECO:0000256" key="3">
    <source>
        <dbReference type="PROSITE-ProRule" id="PRU00023"/>
    </source>
</evidence>
<organism evidence="5 6">
    <name type="scientific">Electrophorus electricus</name>
    <name type="common">Electric eel</name>
    <name type="synonym">Gymnotus electricus</name>
    <dbReference type="NCBI Taxonomy" id="8005"/>
    <lineage>
        <taxon>Eukaryota</taxon>
        <taxon>Metazoa</taxon>
        <taxon>Chordata</taxon>
        <taxon>Craniata</taxon>
        <taxon>Vertebrata</taxon>
        <taxon>Euteleostomi</taxon>
        <taxon>Actinopterygii</taxon>
        <taxon>Neopterygii</taxon>
        <taxon>Teleostei</taxon>
        <taxon>Ostariophysi</taxon>
        <taxon>Gymnotiformes</taxon>
        <taxon>Gymnotoidei</taxon>
        <taxon>Gymnotidae</taxon>
        <taxon>Electrophorus</taxon>
    </lineage>
</organism>
<keyword evidence="4" id="KW-0472">Membrane</keyword>
<dbReference type="InterPro" id="IPR033635">
    <property type="entry name" value="ANKS1/Caskin"/>
</dbReference>
<dbReference type="GeneTree" id="ENSGT00940000158256"/>
<evidence type="ECO:0008006" key="7">
    <source>
        <dbReference type="Google" id="ProtNLM"/>
    </source>
</evidence>
<name>A0A4W4F0U0_ELEEL</name>
<proteinExistence type="predicted"/>
<dbReference type="Gene3D" id="1.25.40.20">
    <property type="entry name" value="Ankyrin repeat-containing domain"/>
    <property type="match status" value="3"/>
</dbReference>
<dbReference type="Gene3D" id="2.30.30.40">
    <property type="entry name" value="SH3 Domains"/>
    <property type="match status" value="1"/>
</dbReference>
<evidence type="ECO:0000313" key="6">
    <source>
        <dbReference type="Proteomes" id="UP000314983"/>
    </source>
</evidence>
<reference evidence="5" key="5">
    <citation type="submission" date="2025-09" db="UniProtKB">
        <authorList>
            <consortium name="Ensembl"/>
        </authorList>
    </citation>
    <scope>IDENTIFICATION</scope>
</reference>
<accession>A0A4W4F0U0</accession>
<dbReference type="Proteomes" id="UP000314983">
    <property type="component" value="Chromosome 14"/>
</dbReference>
<keyword evidence="4" id="KW-0812">Transmembrane</keyword>
<evidence type="ECO:0000313" key="5">
    <source>
        <dbReference type="Ensembl" id="ENSEEEP00000017758.2"/>
    </source>
</evidence>
<feature type="transmembrane region" description="Helical" evidence="4">
    <location>
        <begin position="6"/>
        <end position="27"/>
    </location>
</feature>
<evidence type="ECO:0000256" key="2">
    <source>
        <dbReference type="ARBA" id="ARBA00023043"/>
    </source>
</evidence>
<dbReference type="STRING" id="8005.ENSEEEP00000017758"/>
<gene>
    <name evidence="5" type="primary">ARMC10</name>
</gene>
<feature type="repeat" description="ANK" evidence="3">
    <location>
        <begin position="174"/>
        <end position="206"/>
    </location>
</feature>
<feature type="transmembrane region" description="Helical" evidence="4">
    <location>
        <begin position="299"/>
        <end position="318"/>
    </location>
</feature>
<reference evidence="5" key="3">
    <citation type="submission" date="2020-05" db="EMBL/GenBank/DDBJ databases">
        <title>Electrophorus electricus (electric eel) genome, fEleEle1, primary haplotype.</title>
        <authorList>
            <person name="Myers G."/>
            <person name="Meyer A."/>
            <person name="Fedrigo O."/>
            <person name="Formenti G."/>
            <person name="Rhie A."/>
            <person name="Tracey A."/>
            <person name="Sims Y."/>
            <person name="Jarvis E.D."/>
        </authorList>
    </citation>
    <scope>NUCLEOTIDE SEQUENCE [LARGE SCALE GENOMIC DNA]</scope>
</reference>
<keyword evidence="2 3" id="KW-0040">ANK repeat</keyword>
<dbReference type="OMA" id="LQCDKVD"/>
<dbReference type="FunFam" id="1.25.40.20:FF:000053">
    <property type="entry name" value="caskin-2 isoform X1"/>
    <property type="match status" value="1"/>
</dbReference>
<dbReference type="PROSITE" id="PS50297">
    <property type="entry name" value="ANK_REP_REGION"/>
    <property type="match status" value="5"/>
</dbReference>
<protein>
    <recommendedName>
        <fullName evidence="7">CASK interacting protein 2</fullName>
    </recommendedName>
</protein>
<keyword evidence="6" id="KW-1185">Reference proteome</keyword>
<reference evidence="6" key="1">
    <citation type="journal article" date="2014" name="Science">
        <title>Nonhuman genetics. Genomic basis for the convergent evolution of electric organs.</title>
        <authorList>
            <person name="Gallant J.R."/>
            <person name="Traeger L.L."/>
            <person name="Volkening J.D."/>
            <person name="Moffett H."/>
            <person name="Chen P.H."/>
            <person name="Novina C.D."/>
            <person name="Phillips G.N.Jr."/>
            <person name="Anand R."/>
            <person name="Wells G.B."/>
            <person name="Pinch M."/>
            <person name="Guth R."/>
            <person name="Unguez G.A."/>
            <person name="Albert J.S."/>
            <person name="Zakon H.H."/>
            <person name="Samanta M.P."/>
            <person name="Sussman M.R."/>
        </authorList>
    </citation>
    <scope>NUCLEOTIDE SEQUENCE [LARGE SCALE GENOMIC DNA]</scope>
</reference>
<dbReference type="PROSITE" id="PS50088">
    <property type="entry name" value="ANK_REPEAT"/>
    <property type="match status" value="5"/>
</dbReference>
<dbReference type="InterPro" id="IPR036770">
    <property type="entry name" value="Ankyrin_rpt-contain_sf"/>
</dbReference>
<feature type="repeat" description="ANK" evidence="3">
    <location>
        <begin position="73"/>
        <end position="105"/>
    </location>
</feature>
<dbReference type="PRINTS" id="PR01415">
    <property type="entry name" value="ANKYRIN"/>
</dbReference>
<dbReference type="AlphaFoldDB" id="A0A4W4F0U0"/>
<feature type="repeat" description="ANK" evidence="3">
    <location>
        <begin position="106"/>
        <end position="138"/>
    </location>
</feature>